<dbReference type="Pfam" id="PF13589">
    <property type="entry name" value="HATPase_c_3"/>
    <property type="match status" value="1"/>
</dbReference>
<organism evidence="2 3">
    <name type="scientific">Pseudomonas syringae pv. delphinii</name>
    <dbReference type="NCBI Taxonomy" id="192088"/>
    <lineage>
        <taxon>Bacteria</taxon>
        <taxon>Pseudomonadati</taxon>
        <taxon>Pseudomonadota</taxon>
        <taxon>Gammaproteobacteria</taxon>
        <taxon>Pseudomonadales</taxon>
        <taxon>Pseudomonadaceae</taxon>
        <taxon>Pseudomonas</taxon>
    </lineage>
</organism>
<reference evidence="2 3" key="1">
    <citation type="submission" date="2018-08" db="EMBL/GenBank/DDBJ databases">
        <title>Recombination of ecologically and evolutionarily significant loci maintains genetic cohesion in the Pseudomonas syringae species complex.</title>
        <authorList>
            <person name="Dillon M."/>
            <person name="Thakur S."/>
            <person name="Almeida R.N.D."/>
            <person name="Weir B.S."/>
            <person name="Guttman D.S."/>
        </authorList>
    </citation>
    <scope>NUCLEOTIDE SEQUENCE [LARGE SCALE GENOMIC DNA]</scope>
    <source>
        <strain evidence="2 3">ICMP 4330</strain>
    </source>
</reference>
<protein>
    <submittedName>
        <fullName evidence="2">DNA mismatch repair protein MutL</fullName>
    </submittedName>
</protein>
<feature type="coiled-coil region" evidence="1">
    <location>
        <begin position="673"/>
        <end position="702"/>
    </location>
</feature>
<evidence type="ECO:0000313" key="2">
    <source>
        <dbReference type="EMBL" id="RMP07326.1"/>
    </source>
</evidence>
<keyword evidence="1" id="KW-0175">Coiled coil</keyword>
<accession>A0A3M4AMA9</accession>
<sequence length="845" mass="95388">MALASLPDTPAFSNHPSAPLRSRLSAVRRLAVPSFIHMRCTVLLPFELDPEIIQHIIHSQAGSIGKAIIELVMNSVDADATALRLTMTKEGFHCADDGRGFASRNDVLRYFGRFGTPHQEGDATYGRFRLGRGQIMAHAKTRWASNDWQMTVDTRSMGYNYELEDLEHGAPGCSIEGIWYEPLNDLELMSAVQEIRDLVRYTRISVELNGRLITRDPATEKWDFEDEYAYYRAKEEGAVSIYNQGVLVRHDSSHLWGAGGLIVTKRAIALNVSRSEILRKTCPVWKAIAKVFGPLADKVSGELGGRRKTEARRARSALSLLSGAADVAKIFCHEEVITVLPGKRHITLMDFISKAFREHKGTYTVVLKGSDIPKGEGIAGQRIIQVLHPQTLDRFGCHSVEDFEDVLERVIANARPAVSHWYRELKVPQCAAFATVKKAYVERTSIVDEKKALDKETRRAWIALRWCLQHYAGACVGAERWKDGTVRHNKDRLDVLLGESNTSEAWTDGKTYLAINRSIVQRLKSEPMKTAAYIFGLVEHEVAHQGDSLACGHDEAFYQRFHDISLRMAPERQRFMHKWLMKYTTSLEMEGRRATGNAWGELHLVRRVGTGRMKRGLSDAIEDDSADPIVSTPVPEQDMALLSRINAGLIDKGVCPPPPDWNRVIEQAKADQVASSEQLKERLQAQREAQNAEYAALELQIEKAKPEVARILDMPLADIPAGALNYLAHLLATGGDEQEIRTEWECQFGQPDFDDDPYDYFTEEELAEEQARSDQFNQEQLAAEQDDPRRKLAKEYHVMVEPGETWWVLERNAASAGFWRVEDYLKWRHADQLLLDNSSGCCAHK</sequence>
<dbReference type="Gene3D" id="3.30.565.10">
    <property type="entry name" value="Histidine kinase-like ATPase, C-terminal domain"/>
    <property type="match status" value="1"/>
</dbReference>
<comment type="caution">
    <text evidence="2">The sequence shown here is derived from an EMBL/GenBank/DDBJ whole genome shotgun (WGS) entry which is preliminary data.</text>
</comment>
<dbReference type="EMBL" id="RBQG01000308">
    <property type="protein sequence ID" value="RMP07326.1"/>
    <property type="molecule type" value="Genomic_DNA"/>
</dbReference>
<dbReference type="Proteomes" id="UP000267908">
    <property type="component" value="Unassembled WGS sequence"/>
</dbReference>
<dbReference type="InterPro" id="IPR036890">
    <property type="entry name" value="HATPase_C_sf"/>
</dbReference>
<proteinExistence type="predicted"/>
<name>A0A3M4AMA9_9PSED</name>
<dbReference type="SUPFAM" id="SSF55874">
    <property type="entry name" value="ATPase domain of HSP90 chaperone/DNA topoisomerase II/histidine kinase"/>
    <property type="match status" value="1"/>
</dbReference>
<evidence type="ECO:0000256" key="1">
    <source>
        <dbReference type="SAM" id="Coils"/>
    </source>
</evidence>
<gene>
    <name evidence="2" type="ORF">ALQ28_101351</name>
</gene>
<dbReference type="AlphaFoldDB" id="A0A3M4AMA9"/>
<evidence type="ECO:0000313" key="3">
    <source>
        <dbReference type="Proteomes" id="UP000267908"/>
    </source>
</evidence>